<keyword evidence="4" id="KW-1185">Reference proteome</keyword>
<accession>A0ABQ0PIT6</accession>
<evidence type="ECO:0000313" key="4">
    <source>
        <dbReference type="Proteomes" id="UP001061452"/>
    </source>
</evidence>
<keyword evidence="1" id="KW-1133">Transmembrane helix</keyword>
<reference evidence="3" key="1">
    <citation type="submission" date="2013-04" db="EMBL/GenBank/DDBJ databases">
        <title>The genome sequencing project of 58 acetic acid bacteria.</title>
        <authorList>
            <person name="Okamoto-Kainuma A."/>
            <person name="Ishikawa M."/>
            <person name="Umino S."/>
            <person name="Koizumi Y."/>
            <person name="Shiwa Y."/>
            <person name="Yoshikawa H."/>
            <person name="Matsutani M."/>
            <person name="Matsushita K."/>
        </authorList>
    </citation>
    <scope>NUCLEOTIDE SEQUENCE</scope>
    <source>
        <strain evidence="3">NRIC 0521</strain>
    </source>
</reference>
<proteinExistence type="predicted"/>
<protein>
    <recommendedName>
        <fullName evidence="5">Membrane transport protein MMPL domain-containing protein</fullName>
    </recommendedName>
</protein>
<feature type="transmembrane region" description="Helical" evidence="1">
    <location>
        <begin position="31"/>
        <end position="50"/>
    </location>
</feature>
<evidence type="ECO:0000313" key="3">
    <source>
        <dbReference type="EMBL" id="GBQ71303.1"/>
    </source>
</evidence>
<feature type="signal peptide" evidence="2">
    <location>
        <begin position="1"/>
        <end position="21"/>
    </location>
</feature>
<keyword evidence="1" id="KW-0812">Transmembrane</keyword>
<evidence type="ECO:0008006" key="5">
    <source>
        <dbReference type="Google" id="ProtNLM"/>
    </source>
</evidence>
<sequence>MFATGTAILVIAALLSMIAVAAMLPTVMAMTTVATMLALPATLVLLRGLGLRCQRKGDAKSEGKQN</sequence>
<keyword evidence="2" id="KW-0732">Signal</keyword>
<keyword evidence="1" id="KW-0472">Membrane</keyword>
<comment type="caution">
    <text evidence="3">The sequence shown here is derived from an EMBL/GenBank/DDBJ whole genome shotgun (WGS) entry which is preliminary data.</text>
</comment>
<name>A0ABQ0PIT6_9PROT</name>
<gene>
    <name evidence="3" type="ORF">AA0521_1880</name>
</gene>
<dbReference type="Proteomes" id="UP001061452">
    <property type="component" value="Unassembled WGS sequence"/>
</dbReference>
<evidence type="ECO:0000256" key="2">
    <source>
        <dbReference type="SAM" id="SignalP"/>
    </source>
</evidence>
<evidence type="ECO:0000256" key="1">
    <source>
        <dbReference type="SAM" id="Phobius"/>
    </source>
</evidence>
<feature type="chain" id="PRO_5046695559" description="Membrane transport protein MMPL domain-containing protein" evidence="2">
    <location>
        <begin position="22"/>
        <end position="66"/>
    </location>
</feature>
<dbReference type="EMBL" id="BAQJ01000102">
    <property type="protein sequence ID" value="GBQ71303.1"/>
    <property type="molecule type" value="Genomic_DNA"/>
</dbReference>
<organism evidence="3 4">
    <name type="scientific">Komagataeibacter intermedius NRIC 0521</name>
    <dbReference type="NCBI Taxonomy" id="1307934"/>
    <lineage>
        <taxon>Bacteria</taxon>
        <taxon>Pseudomonadati</taxon>
        <taxon>Pseudomonadota</taxon>
        <taxon>Alphaproteobacteria</taxon>
        <taxon>Acetobacterales</taxon>
        <taxon>Acetobacteraceae</taxon>
        <taxon>Komagataeibacter</taxon>
    </lineage>
</organism>